<evidence type="ECO:0000256" key="3">
    <source>
        <dbReference type="ARBA" id="ARBA00022475"/>
    </source>
</evidence>
<evidence type="ECO:0000256" key="7">
    <source>
        <dbReference type="SAM" id="Phobius"/>
    </source>
</evidence>
<dbReference type="EMBL" id="VSRQ01000005">
    <property type="protein sequence ID" value="TYK47326.1"/>
    <property type="molecule type" value="Genomic_DNA"/>
</dbReference>
<feature type="transmembrane region" description="Helical" evidence="7">
    <location>
        <begin position="102"/>
        <end position="121"/>
    </location>
</feature>
<dbReference type="InterPro" id="IPR051907">
    <property type="entry name" value="DoxX-like_oxidoreductase"/>
</dbReference>
<keyword evidence="4 7" id="KW-0812">Transmembrane</keyword>
<dbReference type="PANTHER" id="PTHR33452">
    <property type="entry name" value="OXIDOREDUCTASE CATD-RELATED"/>
    <property type="match status" value="1"/>
</dbReference>
<gene>
    <name evidence="8" type="ORF">FXF68_22900</name>
</gene>
<feature type="transmembrane region" description="Helical" evidence="7">
    <location>
        <begin position="7"/>
        <end position="25"/>
    </location>
</feature>
<sequence length="142" mass="14881">MPYLSDVALLIGRVAVGVVFVAHGWQKFDDMGHGGVTKMFKGMDIPAPSLAAYYSTWVELIGGLALIAGVAVPLAGLLLAADMAGAFWFVHKGNGVFVTENGYELVLVLGASALLLALAGAGRFSVDGLLFDRTRKPQEATT</sequence>
<evidence type="ECO:0000313" key="9">
    <source>
        <dbReference type="Proteomes" id="UP000323505"/>
    </source>
</evidence>
<dbReference type="InterPro" id="IPR032808">
    <property type="entry name" value="DoxX"/>
</dbReference>
<organism evidence="8 9">
    <name type="scientific">Actinomadura decatromicini</name>
    <dbReference type="NCBI Taxonomy" id="2604572"/>
    <lineage>
        <taxon>Bacteria</taxon>
        <taxon>Bacillati</taxon>
        <taxon>Actinomycetota</taxon>
        <taxon>Actinomycetes</taxon>
        <taxon>Streptosporangiales</taxon>
        <taxon>Thermomonosporaceae</taxon>
        <taxon>Actinomadura</taxon>
    </lineage>
</organism>
<dbReference type="PANTHER" id="PTHR33452:SF1">
    <property type="entry name" value="INNER MEMBRANE PROTEIN YPHA-RELATED"/>
    <property type="match status" value="1"/>
</dbReference>
<keyword evidence="9" id="KW-1185">Reference proteome</keyword>
<keyword evidence="6 7" id="KW-0472">Membrane</keyword>
<keyword evidence="5 7" id="KW-1133">Transmembrane helix</keyword>
<dbReference type="AlphaFoldDB" id="A0A5D3FHI8"/>
<comment type="caution">
    <text evidence="8">The sequence shown here is derived from an EMBL/GenBank/DDBJ whole genome shotgun (WGS) entry which is preliminary data.</text>
</comment>
<protein>
    <submittedName>
        <fullName evidence="8">DoxX family protein</fullName>
    </submittedName>
</protein>
<dbReference type="GO" id="GO:0005886">
    <property type="term" value="C:plasma membrane"/>
    <property type="evidence" value="ECO:0007669"/>
    <property type="project" value="UniProtKB-SubCell"/>
</dbReference>
<dbReference type="Pfam" id="PF07681">
    <property type="entry name" value="DoxX"/>
    <property type="match status" value="1"/>
</dbReference>
<evidence type="ECO:0000313" key="8">
    <source>
        <dbReference type="EMBL" id="TYK47326.1"/>
    </source>
</evidence>
<evidence type="ECO:0000256" key="1">
    <source>
        <dbReference type="ARBA" id="ARBA00004651"/>
    </source>
</evidence>
<feature type="transmembrane region" description="Helical" evidence="7">
    <location>
        <begin position="60"/>
        <end position="90"/>
    </location>
</feature>
<comment type="similarity">
    <text evidence="2">Belongs to the DoxX family.</text>
</comment>
<evidence type="ECO:0000256" key="5">
    <source>
        <dbReference type="ARBA" id="ARBA00022989"/>
    </source>
</evidence>
<evidence type="ECO:0000256" key="6">
    <source>
        <dbReference type="ARBA" id="ARBA00023136"/>
    </source>
</evidence>
<accession>A0A5D3FHI8</accession>
<dbReference type="Proteomes" id="UP000323505">
    <property type="component" value="Unassembled WGS sequence"/>
</dbReference>
<keyword evidence="3" id="KW-1003">Cell membrane</keyword>
<proteinExistence type="inferred from homology"/>
<reference evidence="8 9" key="1">
    <citation type="submission" date="2019-08" db="EMBL/GenBank/DDBJ databases">
        <title>Actinomadura sp. nov. CYP1-5 isolated from mountain soil.</title>
        <authorList>
            <person name="Songsumanus A."/>
            <person name="Kuncharoen N."/>
            <person name="Kudo T."/>
            <person name="Yuki M."/>
            <person name="Igarashi Y."/>
            <person name="Tanasupawat S."/>
        </authorList>
    </citation>
    <scope>NUCLEOTIDE SEQUENCE [LARGE SCALE GENOMIC DNA]</scope>
    <source>
        <strain evidence="8 9">CYP1-5</strain>
    </source>
</reference>
<comment type="subcellular location">
    <subcellularLocation>
        <location evidence="1">Cell membrane</location>
        <topology evidence="1">Multi-pass membrane protein</topology>
    </subcellularLocation>
</comment>
<evidence type="ECO:0000256" key="2">
    <source>
        <dbReference type="ARBA" id="ARBA00006679"/>
    </source>
</evidence>
<evidence type="ECO:0000256" key="4">
    <source>
        <dbReference type="ARBA" id="ARBA00022692"/>
    </source>
</evidence>
<name>A0A5D3FHI8_9ACTN</name>